<keyword evidence="5" id="KW-0479">Metal-binding</keyword>
<feature type="domain" description="XPG N-terminal" evidence="14">
    <location>
        <begin position="1"/>
        <end position="98"/>
    </location>
</feature>
<accession>A0ABQ8N1H5</accession>
<dbReference type="CDD" id="cd09904">
    <property type="entry name" value="H3TH_XPG"/>
    <property type="match status" value="1"/>
</dbReference>
<feature type="domain" description="XPG-I" evidence="13">
    <location>
        <begin position="680"/>
        <end position="749"/>
    </location>
</feature>
<keyword evidence="8" id="KW-0378">Hydrolase</keyword>
<evidence type="ECO:0000259" key="13">
    <source>
        <dbReference type="SMART" id="SM00484"/>
    </source>
</evidence>
<dbReference type="InterPro" id="IPR001044">
    <property type="entry name" value="XPG/Rad2_eukaryotes"/>
</dbReference>
<dbReference type="InterPro" id="IPR019974">
    <property type="entry name" value="XPG_CS"/>
</dbReference>
<feature type="compositionally biased region" description="Basic and acidic residues" evidence="12">
    <location>
        <begin position="317"/>
        <end position="329"/>
    </location>
</feature>
<evidence type="ECO:0000256" key="4">
    <source>
        <dbReference type="ARBA" id="ARBA00022722"/>
    </source>
</evidence>
<feature type="region of interest" description="Disordered" evidence="12">
    <location>
        <begin position="649"/>
        <end position="669"/>
    </location>
</feature>
<evidence type="ECO:0000256" key="8">
    <source>
        <dbReference type="ARBA" id="ARBA00022801"/>
    </source>
</evidence>
<feature type="compositionally biased region" description="Basic and acidic residues" evidence="12">
    <location>
        <begin position="503"/>
        <end position="546"/>
    </location>
</feature>
<protein>
    <submittedName>
        <fullName evidence="15">DNA excision repair protein ERCC-5</fullName>
    </submittedName>
</protein>
<dbReference type="PRINTS" id="PR00066">
    <property type="entry name" value="XRODRMPGMNTG"/>
</dbReference>
<sequence>MGVHGLWKLLESTGKPINPETLEGKILAVDISIWLNQAVKGVRDRDGNAVQNAHLLTLFHRLCKLLFFRIRPVFVYDGDAPLLKKQTLAIRRQRREEMSRESKQTNEKLLQTFLKRQAIKAALGDKSQEAIPSLSSVRRDEQDDMYVLPALPPDEDRDESSSEEERDGDESLQTYGRFQEEVYDNPNSVDINSEEFSLMPPEIKHEIHKEMKEFSKRRRTLFHKPPERSGEFSQYQLAGLLQRNKLNLRLEGVEQEMNQRSSGGADQPYDQSKDHDMEIRRLVSEDSSHYILIKGSQKKASAPDSGPAPALWSSCPWERKGRPKGKPEPLWRPVTEDDENKPSSSSSCPEEEPPALEGAPPSPRSLQAIQSAMMDSSSEEEGSENGRVSPRTLQAIQSAMTDPADAHKRRTYVITSSSEDEEEAVVPDRSDMTEVTTGGGVSPRTLMAIQKALGDEAVEQTDLRSGSDGEVPGISVSSQESSESKHQSRTPLILSSAVSGSQEETREPRDAAVNHLVEQRHPSASSDRKPVHADRTDQTEENKVRSEDEEESSSEESFIEVSDAEETSEREESRIEAEESADQSTSEEKEEEQPEEEESREEESSVQSPDKSEEVNESLNEAAAAAAASEWDHIDAEELLQLDRDLQDEQTSLREQQQQQQRSSSTVTGQMCQESQELLRLFGVPFIVAPMEAEAQCAALDRLDQTHGTITDDSDIWLFGGRHVYKNFFNQNKYVEHYQSVDMQNQLGLDRSKLINLAYLLGSDYTEGIPGVGYVTGMEILNEFPGGGLEPLVQLSEWWTEAQENKKLAANPKDTKVKKKLRNLQLHPGFPNPAVAQAYLQPTVDQSDASFSWGRPHLELIKEYPSLYNEQKNFLTPHTFCQSRFGWSSRKTEETLQPMLKQLQMQQTQLRIDSFFRLEQQERQSIRSQRLRRAVTCLKRKEREEEVEEEEETSPSKKDRSGASQPDGAPGAVGPLAGGFVESVPLLNSPADTQDETRGGATPMMSSRAESSSSSSEDDNECGRGVAMVTARSVFEGKTRGRGKRGGRGRSRNR</sequence>
<dbReference type="PROSITE" id="PS00842">
    <property type="entry name" value="XPG_2"/>
    <property type="match status" value="1"/>
</dbReference>
<evidence type="ECO:0000313" key="15">
    <source>
        <dbReference type="EMBL" id="KAI2668835.1"/>
    </source>
</evidence>
<feature type="region of interest" description="Disordered" evidence="12">
    <location>
        <begin position="457"/>
        <end position="629"/>
    </location>
</feature>
<dbReference type="InterPro" id="IPR006084">
    <property type="entry name" value="XPG/Rad2"/>
</dbReference>
<feature type="compositionally biased region" description="Low complexity" evidence="12">
    <location>
        <begin position="966"/>
        <end position="979"/>
    </location>
</feature>
<dbReference type="Proteomes" id="UP000830375">
    <property type="component" value="Unassembled WGS sequence"/>
</dbReference>
<reference evidence="15 16" key="1">
    <citation type="submission" date="2022-01" db="EMBL/GenBank/DDBJ databases">
        <title>A high-quality chromosome-level genome assembly of rohu carp, Labeo rohita.</title>
        <authorList>
            <person name="Arick M.A. II"/>
            <person name="Hsu C.-Y."/>
            <person name="Magbanua Z."/>
            <person name="Pechanova O."/>
            <person name="Grover C."/>
            <person name="Miller E."/>
            <person name="Thrash A."/>
            <person name="Ezzel L."/>
            <person name="Alam S."/>
            <person name="Benzie J."/>
            <person name="Hamilton M."/>
            <person name="Karsi A."/>
            <person name="Lawrence M.L."/>
            <person name="Peterson D.G."/>
        </authorList>
    </citation>
    <scope>NUCLEOTIDE SEQUENCE [LARGE SCALE GENOMIC DNA]</scope>
    <source>
        <strain evidence="16">BAU-BD-2019</strain>
        <tissue evidence="15">Blood</tissue>
    </source>
</reference>
<name>A0ABQ8N1H5_LABRO</name>
<dbReference type="Pfam" id="PF00752">
    <property type="entry name" value="XPG_N"/>
    <property type="match status" value="1"/>
</dbReference>
<dbReference type="InterPro" id="IPR006085">
    <property type="entry name" value="XPG_DNA_repair_N"/>
</dbReference>
<dbReference type="InterPro" id="IPR036279">
    <property type="entry name" value="5-3_exonuclease_C_sf"/>
</dbReference>
<comment type="cofactor">
    <cofactor evidence="1">
        <name>Mg(2+)</name>
        <dbReference type="ChEBI" id="CHEBI:18420"/>
    </cofactor>
</comment>
<dbReference type="SUPFAM" id="SSF88723">
    <property type="entry name" value="PIN domain-like"/>
    <property type="match status" value="1"/>
</dbReference>
<dbReference type="CDD" id="cd09868">
    <property type="entry name" value="PIN_XPG_RAD2"/>
    <property type="match status" value="2"/>
</dbReference>
<evidence type="ECO:0000256" key="10">
    <source>
        <dbReference type="ARBA" id="ARBA00023204"/>
    </source>
</evidence>
<evidence type="ECO:0000256" key="7">
    <source>
        <dbReference type="ARBA" id="ARBA00022763"/>
    </source>
</evidence>
<dbReference type="PANTHER" id="PTHR16171">
    <property type="entry name" value="DNA REPAIR PROTEIN COMPLEMENTING XP-G CELLS-RELATED"/>
    <property type="match status" value="1"/>
</dbReference>
<feature type="compositionally biased region" description="Low complexity" evidence="12">
    <location>
        <begin position="649"/>
        <end position="666"/>
    </location>
</feature>
<evidence type="ECO:0000256" key="2">
    <source>
        <dbReference type="ARBA" id="ARBA00004123"/>
    </source>
</evidence>
<dbReference type="Gene3D" id="1.10.150.20">
    <property type="entry name" value="5' to 3' exonuclease, C-terminal subdomain"/>
    <property type="match status" value="1"/>
</dbReference>
<comment type="subcellular location">
    <subcellularLocation>
        <location evidence="2">Nucleus</location>
    </subcellularLocation>
</comment>
<evidence type="ECO:0000313" key="16">
    <source>
        <dbReference type="Proteomes" id="UP000830375"/>
    </source>
</evidence>
<feature type="region of interest" description="Disordered" evidence="12">
    <location>
        <begin position="132"/>
        <end position="172"/>
    </location>
</feature>
<evidence type="ECO:0000256" key="3">
    <source>
        <dbReference type="ARBA" id="ARBA00005283"/>
    </source>
</evidence>
<keyword evidence="16" id="KW-1185">Reference proteome</keyword>
<dbReference type="PRINTS" id="PR00853">
    <property type="entry name" value="XPGRADSUPER"/>
</dbReference>
<feature type="compositionally biased region" description="Acidic residues" evidence="12">
    <location>
        <begin position="547"/>
        <end position="569"/>
    </location>
</feature>
<dbReference type="EMBL" id="JACTAM010000001">
    <property type="protein sequence ID" value="KAI2668835.1"/>
    <property type="molecule type" value="Genomic_DNA"/>
</dbReference>
<organism evidence="15 16">
    <name type="scientific">Labeo rohita</name>
    <name type="common">Indian major carp</name>
    <name type="synonym">Cyprinus rohita</name>
    <dbReference type="NCBI Taxonomy" id="84645"/>
    <lineage>
        <taxon>Eukaryota</taxon>
        <taxon>Metazoa</taxon>
        <taxon>Chordata</taxon>
        <taxon>Craniata</taxon>
        <taxon>Vertebrata</taxon>
        <taxon>Euteleostomi</taxon>
        <taxon>Actinopterygii</taxon>
        <taxon>Neopterygii</taxon>
        <taxon>Teleostei</taxon>
        <taxon>Ostariophysi</taxon>
        <taxon>Cypriniformes</taxon>
        <taxon>Cyprinidae</taxon>
        <taxon>Labeoninae</taxon>
        <taxon>Labeonini</taxon>
        <taxon>Labeo</taxon>
    </lineage>
</organism>
<dbReference type="SUPFAM" id="SSF47807">
    <property type="entry name" value="5' to 3' exonuclease, C-terminal subdomain"/>
    <property type="match status" value="1"/>
</dbReference>
<feature type="region of interest" description="Disordered" evidence="12">
    <location>
        <begin position="252"/>
        <end position="444"/>
    </location>
</feature>
<dbReference type="SMART" id="SM00279">
    <property type="entry name" value="HhH2"/>
    <property type="match status" value="1"/>
</dbReference>
<keyword evidence="6" id="KW-0255">Endonuclease</keyword>
<proteinExistence type="inferred from homology"/>
<keyword evidence="7" id="KW-0227">DNA damage</keyword>
<keyword evidence="10" id="KW-0234">DNA repair</keyword>
<evidence type="ECO:0000256" key="1">
    <source>
        <dbReference type="ARBA" id="ARBA00001946"/>
    </source>
</evidence>
<evidence type="ECO:0000256" key="11">
    <source>
        <dbReference type="ARBA" id="ARBA00023242"/>
    </source>
</evidence>
<evidence type="ECO:0000256" key="5">
    <source>
        <dbReference type="ARBA" id="ARBA00022723"/>
    </source>
</evidence>
<feature type="compositionally biased region" description="Polar residues" evidence="12">
    <location>
        <begin position="391"/>
        <end position="400"/>
    </location>
</feature>
<dbReference type="InterPro" id="IPR029060">
    <property type="entry name" value="PIN-like_dom_sf"/>
</dbReference>
<dbReference type="Pfam" id="PF00867">
    <property type="entry name" value="XPG_I"/>
    <property type="match status" value="1"/>
</dbReference>
<feature type="region of interest" description="Disordered" evidence="12">
    <location>
        <begin position="940"/>
        <end position="1054"/>
    </location>
</feature>
<evidence type="ECO:0000259" key="14">
    <source>
        <dbReference type="SMART" id="SM00485"/>
    </source>
</evidence>
<keyword evidence="9" id="KW-0460">Magnesium</keyword>
<dbReference type="Gene3D" id="3.40.50.1010">
    <property type="entry name" value="5'-nuclease"/>
    <property type="match status" value="2"/>
</dbReference>
<keyword evidence="11" id="KW-0539">Nucleus</keyword>
<keyword evidence="4" id="KW-0540">Nuclease</keyword>
<feature type="compositionally biased region" description="Acidic residues" evidence="12">
    <location>
        <begin position="588"/>
        <end position="601"/>
    </location>
</feature>
<feature type="compositionally biased region" description="Basic and acidic residues" evidence="12">
    <location>
        <begin position="271"/>
        <end position="288"/>
    </location>
</feature>
<feature type="compositionally biased region" description="Polar residues" evidence="12">
    <location>
        <begin position="364"/>
        <end position="375"/>
    </location>
</feature>
<feature type="compositionally biased region" description="Low complexity" evidence="12">
    <location>
        <begin position="1006"/>
        <end position="1015"/>
    </location>
</feature>
<evidence type="ECO:0000256" key="12">
    <source>
        <dbReference type="SAM" id="MobiDB-lite"/>
    </source>
</evidence>
<gene>
    <name evidence="15" type="ORF">H4Q32_005647</name>
</gene>
<dbReference type="InterPro" id="IPR008918">
    <property type="entry name" value="HhH2"/>
</dbReference>
<evidence type="ECO:0000256" key="6">
    <source>
        <dbReference type="ARBA" id="ARBA00022759"/>
    </source>
</evidence>
<dbReference type="InterPro" id="IPR006086">
    <property type="entry name" value="XPG-I_dom"/>
</dbReference>
<dbReference type="SMART" id="SM00485">
    <property type="entry name" value="XPGN"/>
    <property type="match status" value="1"/>
</dbReference>
<comment type="similarity">
    <text evidence="3">Belongs to the XPG/RAD2 endonuclease family. XPG subfamily.</text>
</comment>
<comment type="caution">
    <text evidence="15">The sequence shown here is derived from an EMBL/GenBank/DDBJ whole genome shotgun (WGS) entry which is preliminary data.</text>
</comment>
<dbReference type="SMART" id="SM00484">
    <property type="entry name" value="XPGI"/>
    <property type="match status" value="1"/>
</dbReference>
<evidence type="ECO:0000256" key="9">
    <source>
        <dbReference type="ARBA" id="ARBA00022842"/>
    </source>
</evidence>
<dbReference type="PANTHER" id="PTHR16171:SF11">
    <property type="entry name" value="DNA EXCISION REPAIR PROTEIN ERCC-5"/>
    <property type="match status" value="1"/>
</dbReference>
<feature type="compositionally biased region" description="Acidic residues" evidence="12">
    <location>
        <begin position="153"/>
        <end position="170"/>
    </location>
</feature>
<feature type="compositionally biased region" description="Basic residues" evidence="12">
    <location>
        <begin position="1040"/>
        <end position="1054"/>
    </location>
</feature>